<reference evidence="3 4" key="1">
    <citation type="submission" date="2024-06" db="EMBL/GenBank/DDBJ databases">
        <title>The Natural Products Discovery Center: Release of the First 8490 Sequenced Strains for Exploring Actinobacteria Biosynthetic Diversity.</title>
        <authorList>
            <person name="Kalkreuter E."/>
            <person name="Kautsar S.A."/>
            <person name="Yang D."/>
            <person name="Bader C.D."/>
            <person name="Teijaro C.N."/>
            <person name="Fluegel L."/>
            <person name="Davis C.M."/>
            <person name="Simpson J.R."/>
            <person name="Lauterbach L."/>
            <person name="Steele A.D."/>
            <person name="Gui C."/>
            <person name="Meng S."/>
            <person name="Li G."/>
            <person name="Viehrig K."/>
            <person name="Ye F."/>
            <person name="Su P."/>
            <person name="Kiefer A.F."/>
            <person name="Nichols A."/>
            <person name="Cepeda A.J."/>
            <person name="Yan W."/>
            <person name="Fan B."/>
            <person name="Jiang Y."/>
            <person name="Adhikari A."/>
            <person name="Zheng C.-J."/>
            <person name="Schuster L."/>
            <person name="Cowan T.M."/>
            <person name="Smanski M.J."/>
            <person name="Chevrette M.G."/>
            <person name="De Carvalho L.P.S."/>
            <person name="Shen B."/>
        </authorList>
    </citation>
    <scope>NUCLEOTIDE SEQUENCE [LARGE SCALE GENOMIC DNA]</scope>
    <source>
        <strain evidence="3 4">NPDC048117</strain>
    </source>
</reference>
<feature type="transmembrane region" description="Helical" evidence="2">
    <location>
        <begin position="67"/>
        <end position="87"/>
    </location>
</feature>
<keyword evidence="2" id="KW-0472">Membrane</keyword>
<evidence type="ECO:0000256" key="2">
    <source>
        <dbReference type="SAM" id="Phobius"/>
    </source>
</evidence>
<keyword evidence="2" id="KW-0812">Transmembrane</keyword>
<proteinExistence type="predicted"/>
<feature type="transmembrane region" description="Helical" evidence="2">
    <location>
        <begin position="136"/>
        <end position="158"/>
    </location>
</feature>
<keyword evidence="2" id="KW-1133">Transmembrane helix</keyword>
<dbReference type="Proteomes" id="UP001551584">
    <property type="component" value="Unassembled WGS sequence"/>
</dbReference>
<comment type="caution">
    <text evidence="3">The sequence shown here is derived from an EMBL/GenBank/DDBJ whole genome shotgun (WGS) entry which is preliminary data.</text>
</comment>
<gene>
    <name evidence="3" type="ORF">AB0D95_15335</name>
</gene>
<evidence type="ECO:0000313" key="3">
    <source>
        <dbReference type="EMBL" id="MEU9578611.1"/>
    </source>
</evidence>
<organism evidence="3 4">
    <name type="scientific">Streptomyces chilikensis</name>
    <dbReference type="NCBI Taxonomy" id="1194079"/>
    <lineage>
        <taxon>Bacteria</taxon>
        <taxon>Bacillati</taxon>
        <taxon>Actinomycetota</taxon>
        <taxon>Actinomycetes</taxon>
        <taxon>Kitasatosporales</taxon>
        <taxon>Streptomycetaceae</taxon>
        <taxon>Streptomyces</taxon>
    </lineage>
</organism>
<sequence>MDTPVDTDPDPDPDPDPDVDVDVDVDADDEVGEDGVSDDGPPPDEMFPGPEVEVEIRPRRRLSAWHLAPVVGLAAAGSLMFAFPLAFDFGDSGAVIAMLGVLICSCAAGWGLVAARKVGQNWPGLPPRGSGRRADWRVALAYAVVVIAVVVLAVWRVARLR</sequence>
<keyword evidence="4" id="KW-1185">Reference proteome</keyword>
<evidence type="ECO:0000313" key="4">
    <source>
        <dbReference type="Proteomes" id="UP001551584"/>
    </source>
</evidence>
<feature type="compositionally biased region" description="Acidic residues" evidence="1">
    <location>
        <begin position="1"/>
        <end position="37"/>
    </location>
</feature>
<feature type="transmembrane region" description="Helical" evidence="2">
    <location>
        <begin position="93"/>
        <end position="115"/>
    </location>
</feature>
<evidence type="ECO:0008006" key="5">
    <source>
        <dbReference type="Google" id="ProtNLM"/>
    </source>
</evidence>
<evidence type="ECO:0000256" key="1">
    <source>
        <dbReference type="SAM" id="MobiDB-lite"/>
    </source>
</evidence>
<name>A0ABV3ER49_9ACTN</name>
<protein>
    <recommendedName>
        <fullName evidence="5">Transmembrane protein</fullName>
    </recommendedName>
</protein>
<feature type="region of interest" description="Disordered" evidence="1">
    <location>
        <begin position="1"/>
        <end position="48"/>
    </location>
</feature>
<accession>A0ABV3ER49</accession>
<dbReference type="EMBL" id="JBEZNA010000031">
    <property type="protein sequence ID" value="MEU9578611.1"/>
    <property type="molecule type" value="Genomic_DNA"/>
</dbReference>